<dbReference type="SUPFAM" id="SSF50729">
    <property type="entry name" value="PH domain-like"/>
    <property type="match status" value="2"/>
</dbReference>
<feature type="region of interest" description="Disordered" evidence="12">
    <location>
        <begin position="429"/>
        <end position="453"/>
    </location>
</feature>
<evidence type="ECO:0000256" key="7">
    <source>
        <dbReference type="ARBA" id="ARBA00023136"/>
    </source>
</evidence>
<keyword evidence="6" id="KW-0967">Endosome</keyword>
<evidence type="ECO:0000256" key="3">
    <source>
        <dbReference type="ARBA" id="ARBA00004316"/>
    </source>
</evidence>
<accession>Q4RIF4</accession>
<evidence type="ECO:0000259" key="13">
    <source>
        <dbReference type="PROSITE" id="PS50003"/>
    </source>
</evidence>
<dbReference type="InterPro" id="IPR047236">
    <property type="entry name" value="PH_DP13A/B"/>
</dbReference>
<dbReference type="GO" id="GO:0005634">
    <property type="term" value="C:nucleus"/>
    <property type="evidence" value="ECO:0007669"/>
    <property type="project" value="UniProtKB-SubCell"/>
</dbReference>
<keyword evidence="11" id="KW-0968">Cytoplasmic vesicle</keyword>
<feature type="compositionally biased region" description="Basic and acidic residues" evidence="12">
    <location>
        <begin position="318"/>
        <end position="333"/>
    </location>
</feature>
<dbReference type="GO" id="GO:0043422">
    <property type="term" value="F:protein kinase B binding"/>
    <property type="evidence" value="ECO:0007669"/>
    <property type="project" value="TreeGrafter"/>
</dbReference>
<comment type="caution">
    <text evidence="14">The sequence shown here is derived from an EMBL/GenBank/DDBJ whole genome shotgun (WGS) entry which is preliminary data.</text>
</comment>
<keyword evidence="10" id="KW-0131">Cell cycle</keyword>
<dbReference type="InterPro" id="IPR011993">
    <property type="entry name" value="PH-like_dom_sf"/>
</dbReference>
<sequence length="453" mass="51433">MQQTIQDMERSCDPLYAPYEPDQNLSPVCRNLTQKQGYLHIRNKTGLVSSSWERQYFFTQGGNLMRQGRGEVAGSLLTDLDNSSVMAVDCDDRRFCFQVTSFDGKKTVTLQSESRKDCEEWIATINNISKRIYLSENAEELAARVNQSALEAVTPSPSFQQRHESLRPGRWVSRGSGLRGQGERHQQRSSRSLLFLPAEAWPALAALARRARSRRRPCPCSRWTRWWPPTRPSSSTSSHPSARNTQGRTRRRHRLEDGAIPSERPETRQKTTKVPTSFIHRWSTHTHTHTHTRITVVRSRLDPPPALHRSLPGLYGGEDGRVGGRHLGDHEADPGGQGHPQHLQDDRVTPAGHMRLPQFPLASVLQCSSHQDNKRLFGFVLQAAAAQGDTRAVCYIFESNNEGEKICDSVGLAKQIAFHSEMDWKAVEKKKEQEKAKEKHQEELSKQRQIEKV</sequence>
<reference evidence="14" key="1">
    <citation type="journal article" date="2004" name="Nature">
        <title>Genome duplication in the teleost fish Tetraodon nigroviridis reveals the early vertebrate proto-karyotype.</title>
        <authorList>
            <person name="Jaillon O."/>
            <person name="Aury J.-M."/>
            <person name="Brunet F."/>
            <person name="Petit J.-L."/>
            <person name="Stange-Thomann N."/>
            <person name="Mauceli E."/>
            <person name="Bouneau L."/>
            <person name="Fischer C."/>
            <person name="Ozouf-Costaz C."/>
            <person name="Bernot A."/>
            <person name="Nicaud S."/>
            <person name="Jaffe D."/>
            <person name="Fisher S."/>
            <person name="Lutfalla G."/>
            <person name="Dossat C."/>
            <person name="Segurens B."/>
            <person name="Dasilva C."/>
            <person name="Salanoubat M."/>
            <person name="Levy M."/>
            <person name="Boudet N."/>
            <person name="Castellano S."/>
            <person name="Anthouard V."/>
            <person name="Jubin C."/>
            <person name="Castelli V."/>
            <person name="Katinka M."/>
            <person name="Vacherie B."/>
            <person name="Biemont C."/>
            <person name="Skalli Z."/>
            <person name="Cattolico L."/>
            <person name="Poulain J."/>
            <person name="De Berardinis V."/>
            <person name="Cruaud C."/>
            <person name="Duprat S."/>
            <person name="Brottier P."/>
            <person name="Coutanceau J.-P."/>
            <person name="Gouzy J."/>
            <person name="Parra G."/>
            <person name="Lardier G."/>
            <person name="Chapple C."/>
            <person name="McKernan K.J."/>
            <person name="McEwan P."/>
            <person name="Bosak S."/>
            <person name="Kellis M."/>
            <person name="Volff J.-N."/>
            <person name="Guigo R."/>
            <person name="Zody M.C."/>
            <person name="Mesirov J."/>
            <person name="Lindblad-Toh K."/>
            <person name="Birren B."/>
            <person name="Nusbaum C."/>
            <person name="Kahn D."/>
            <person name="Robinson-Rechavi M."/>
            <person name="Laudet V."/>
            <person name="Schachter V."/>
            <person name="Quetier F."/>
            <person name="Saurin W."/>
            <person name="Scarpelli C."/>
            <person name="Wincker P."/>
            <person name="Lander E.S."/>
            <person name="Weissenbach J."/>
            <person name="Roest Crollius H."/>
        </authorList>
    </citation>
    <scope>NUCLEOTIDE SEQUENCE [LARGE SCALE GENOMIC DNA]</scope>
</reference>
<dbReference type="GO" id="GO:0051049">
    <property type="term" value="P:regulation of transport"/>
    <property type="evidence" value="ECO:0007669"/>
    <property type="project" value="UniProtKB-ARBA"/>
</dbReference>
<feature type="region of interest" description="Disordered" evidence="12">
    <location>
        <begin position="152"/>
        <end position="190"/>
    </location>
</feature>
<dbReference type="AlphaFoldDB" id="Q4RIF4"/>
<dbReference type="GO" id="GO:0042995">
    <property type="term" value="C:cell projection"/>
    <property type="evidence" value="ECO:0007669"/>
    <property type="project" value="UniProtKB-SubCell"/>
</dbReference>
<keyword evidence="9" id="KW-0966">Cell projection</keyword>
<keyword evidence="5" id="KW-0963">Cytoplasm</keyword>
<dbReference type="InterPro" id="IPR001849">
    <property type="entry name" value="PH_domain"/>
</dbReference>
<proteinExistence type="predicted"/>
<dbReference type="KEGG" id="tng:GSTEN00033909G001"/>
<evidence type="ECO:0000256" key="11">
    <source>
        <dbReference type="ARBA" id="ARBA00023329"/>
    </source>
</evidence>
<dbReference type="Pfam" id="PF00169">
    <property type="entry name" value="PH"/>
    <property type="match status" value="1"/>
</dbReference>
<dbReference type="PANTHER" id="PTHR46415:SF3">
    <property type="entry name" value="DCC-INTERACTING PROTEIN 13-ALPHA"/>
    <property type="match status" value="1"/>
</dbReference>
<dbReference type="PANTHER" id="PTHR46415">
    <property type="entry name" value="ADAPTOR PROTEIN, PHOSPHOTYROSINE INTERACTION, PH DOMAIN AND LEUCINE ZIPPER-CONTAINING 2"/>
    <property type="match status" value="1"/>
</dbReference>
<keyword evidence="7" id="KW-0472">Membrane</keyword>
<evidence type="ECO:0000256" key="12">
    <source>
        <dbReference type="SAM" id="MobiDB-lite"/>
    </source>
</evidence>
<feature type="compositionally biased region" description="Low complexity" evidence="12">
    <location>
        <begin position="225"/>
        <end position="247"/>
    </location>
</feature>
<dbReference type="Pfam" id="PF00640">
    <property type="entry name" value="PID"/>
    <property type="match status" value="1"/>
</dbReference>
<dbReference type="InterPro" id="IPR006020">
    <property type="entry name" value="PTB/PI_dom"/>
</dbReference>
<feature type="region of interest" description="Disordered" evidence="12">
    <location>
        <begin position="302"/>
        <end position="345"/>
    </location>
</feature>
<feature type="domain" description="PH" evidence="13">
    <location>
        <begin position="32"/>
        <end position="130"/>
    </location>
</feature>
<feature type="non-terminal residue" evidence="14">
    <location>
        <position position="453"/>
    </location>
</feature>
<comment type="subcellular location">
    <subcellularLocation>
        <location evidence="3">Cell projection</location>
    </subcellularLocation>
    <subcellularLocation>
        <location evidence="4">Cytoplasmic vesicle</location>
    </subcellularLocation>
    <subcellularLocation>
        <location evidence="2">Early endosome membrane</location>
        <topology evidence="2">Peripheral membrane protein</topology>
    </subcellularLocation>
    <subcellularLocation>
        <location evidence="1">Nucleus</location>
    </subcellularLocation>
</comment>
<evidence type="ECO:0000256" key="1">
    <source>
        <dbReference type="ARBA" id="ARBA00004123"/>
    </source>
</evidence>
<feature type="region of interest" description="Disordered" evidence="12">
    <location>
        <begin position="225"/>
        <end position="274"/>
    </location>
</feature>
<dbReference type="InterPro" id="IPR047181">
    <property type="entry name" value="DP13A/B"/>
</dbReference>
<organism evidence="14">
    <name type="scientific">Tetraodon nigroviridis</name>
    <name type="common">Spotted green pufferfish</name>
    <name type="synonym">Chelonodon nigroviridis</name>
    <dbReference type="NCBI Taxonomy" id="99883"/>
    <lineage>
        <taxon>Eukaryota</taxon>
        <taxon>Metazoa</taxon>
        <taxon>Chordata</taxon>
        <taxon>Craniata</taxon>
        <taxon>Vertebrata</taxon>
        <taxon>Euteleostomi</taxon>
        <taxon>Actinopterygii</taxon>
        <taxon>Neopterygii</taxon>
        <taxon>Teleostei</taxon>
        <taxon>Neoteleostei</taxon>
        <taxon>Acanthomorphata</taxon>
        <taxon>Eupercaria</taxon>
        <taxon>Tetraodontiformes</taxon>
        <taxon>Tetradontoidea</taxon>
        <taxon>Tetraodontidae</taxon>
        <taxon>Tetraodon</taxon>
    </lineage>
</organism>
<dbReference type="FunFam" id="2.30.29.30:FF:000067">
    <property type="entry name" value="Putative DCC-interacting protein 13-beta isoform 2"/>
    <property type="match status" value="1"/>
</dbReference>
<reference evidence="14" key="2">
    <citation type="submission" date="2004-02" db="EMBL/GenBank/DDBJ databases">
        <authorList>
            <consortium name="Genoscope"/>
            <consortium name="Whitehead Institute Centre for Genome Research"/>
        </authorList>
    </citation>
    <scope>NUCLEOTIDE SEQUENCE</scope>
</reference>
<dbReference type="Gene3D" id="2.30.29.30">
    <property type="entry name" value="Pleckstrin-homology domain (PH domain)/Phosphotyrosine-binding domain (PTB)"/>
    <property type="match status" value="2"/>
</dbReference>
<evidence type="ECO:0000256" key="10">
    <source>
        <dbReference type="ARBA" id="ARBA00023306"/>
    </source>
</evidence>
<gene>
    <name evidence="14" type="ORF">GSTENG00033909001</name>
</gene>
<evidence type="ECO:0000256" key="6">
    <source>
        <dbReference type="ARBA" id="ARBA00022753"/>
    </source>
</evidence>
<evidence type="ECO:0000256" key="2">
    <source>
        <dbReference type="ARBA" id="ARBA00004220"/>
    </source>
</evidence>
<dbReference type="CDD" id="cd13247">
    <property type="entry name" value="BAR-PH_APPL"/>
    <property type="match status" value="1"/>
</dbReference>
<dbReference type="SMART" id="SM00233">
    <property type="entry name" value="PH"/>
    <property type="match status" value="1"/>
</dbReference>
<dbReference type="EMBL" id="CAAE01015043">
    <property type="protein sequence ID" value="CAG11828.1"/>
    <property type="molecule type" value="Genomic_DNA"/>
</dbReference>
<dbReference type="GO" id="GO:0008286">
    <property type="term" value="P:insulin receptor signaling pathway"/>
    <property type="evidence" value="ECO:0007669"/>
    <property type="project" value="TreeGrafter"/>
</dbReference>
<keyword evidence="8" id="KW-0539">Nucleus</keyword>
<evidence type="ECO:0000256" key="4">
    <source>
        <dbReference type="ARBA" id="ARBA00004541"/>
    </source>
</evidence>
<dbReference type="OrthoDB" id="10070851at2759"/>
<dbReference type="GO" id="GO:0071363">
    <property type="term" value="P:cellular response to growth factor stimulus"/>
    <property type="evidence" value="ECO:0007669"/>
    <property type="project" value="UniProtKB-ARBA"/>
</dbReference>
<evidence type="ECO:0000256" key="8">
    <source>
        <dbReference type="ARBA" id="ARBA00023242"/>
    </source>
</evidence>
<evidence type="ECO:0000313" key="14">
    <source>
        <dbReference type="EMBL" id="CAG11828.1"/>
    </source>
</evidence>
<dbReference type="GO" id="GO:0031901">
    <property type="term" value="C:early endosome membrane"/>
    <property type="evidence" value="ECO:0007669"/>
    <property type="project" value="UniProtKB-SubCell"/>
</dbReference>
<evidence type="ECO:0000256" key="9">
    <source>
        <dbReference type="ARBA" id="ARBA00023273"/>
    </source>
</evidence>
<evidence type="ECO:0000256" key="5">
    <source>
        <dbReference type="ARBA" id="ARBA00022490"/>
    </source>
</evidence>
<protein>
    <submittedName>
        <fullName evidence="14">(spotted green pufferfish) hypothetical protein</fullName>
    </submittedName>
</protein>
<dbReference type="PROSITE" id="PS50003">
    <property type="entry name" value="PH_DOMAIN"/>
    <property type="match status" value="1"/>
</dbReference>
<name>Q4RIF4_TETNG</name>